<evidence type="ECO:0000256" key="6">
    <source>
        <dbReference type="ARBA" id="ARBA00022997"/>
    </source>
</evidence>
<evidence type="ECO:0000256" key="3">
    <source>
        <dbReference type="ARBA" id="ARBA00022723"/>
    </source>
</evidence>
<feature type="domain" description="SH3b" evidence="10">
    <location>
        <begin position="82"/>
        <end position="129"/>
    </location>
</feature>
<dbReference type="InterPro" id="IPR000755">
    <property type="entry name" value="A_A_dipeptidase"/>
</dbReference>
<evidence type="ECO:0000256" key="8">
    <source>
        <dbReference type="ARBA" id="ARBA00023316"/>
    </source>
</evidence>
<keyword evidence="7" id="KW-0482">Metalloprotease</keyword>
<evidence type="ECO:0000256" key="2">
    <source>
        <dbReference type="ARBA" id="ARBA00022670"/>
    </source>
</evidence>
<dbReference type="PROSITE" id="PS51257">
    <property type="entry name" value="PROKAR_LIPOPROTEIN"/>
    <property type="match status" value="1"/>
</dbReference>
<reference evidence="12" key="1">
    <citation type="submission" date="2017-08" db="EMBL/GenBank/DDBJ databases">
        <authorList>
            <person name="Varghese N."/>
            <person name="Submissions S."/>
        </authorList>
    </citation>
    <scope>NUCLEOTIDE SEQUENCE [LARGE SCALE GENOMIC DNA]</scope>
    <source>
        <strain evidence="12">JC23</strain>
    </source>
</reference>
<feature type="chain" id="PRO_5038836224" evidence="9">
    <location>
        <begin position="26"/>
        <end position="391"/>
    </location>
</feature>
<evidence type="ECO:0000256" key="5">
    <source>
        <dbReference type="ARBA" id="ARBA00022833"/>
    </source>
</evidence>
<dbReference type="InterPro" id="IPR009045">
    <property type="entry name" value="Zn_M74/Hedgehog-like"/>
</dbReference>
<keyword evidence="8" id="KW-0961">Cell wall biogenesis/degradation</keyword>
<proteinExistence type="predicted"/>
<dbReference type="SUPFAM" id="SSF55166">
    <property type="entry name" value="Hedgehog/DD-peptidase"/>
    <property type="match status" value="1"/>
</dbReference>
<dbReference type="GO" id="GO:0160237">
    <property type="term" value="F:D-Ala-D-Ala dipeptidase activity"/>
    <property type="evidence" value="ECO:0007669"/>
    <property type="project" value="UniProtKB-EC"/>
</dbReference>
<dbReference type="GO" id="GO:0006508">
    <property type="term" value="P:proteolysis"/>
    <property type="evidence" value="ECO:0007669"/>
    <property type="project" value="UniProtKB-KW"/>
</dbReference>
<keyword evidence="2" id="KW-0645">Protease</keyword>
<evidence type="ECO:0000256" key="7">
    <source>
        <dbReference type="ARBA" id="ARBA00023049"/>
    </source>
</evidence>
<dbReference type="RefSeq" id="WP_097149936.1">
    <property type="nucleotide sequence ID" value="NZ_OBQC01000009.1"/>
</dbReference>
<evidence type="ECO:0000256" key="4">
    <source>
        <dbReference type="ARBA" id="ARBA00022801"/>
    </source>
</evidence>
<feature type="signal peptide" evidence="9">
    <location>
        <begin position="1"/>
        <end position="25"/>
    </location>
</feature>
<dbReference type="EMBL" id="OBQC01000009">
    <property type="protein sequence ID" value="SOC40881.1"/>
    <property type="molecule type" value="Genomic_DNA"/>
</dbReference>
<accession>A0A285UKV8</accession>
<gene>
    <name evidence="11" type="ORF">SAMN05877842_10917</name>
</gene>
<evidence type="ECO:0000313" key="11">
    <source>
        <dbReference type="EMBL" id="SOC40881.1"/>
    </source>
</evidence>
<dbReference type="Pfam" id="PF01427">
    <property type="entry name" value="Peptidase_M15"/>
    <property type="match status" value="1"/>
</dbReference>
<comment type="catalytic activity">
    <reaction evidence="1">
        <text>D-alanyl-D-alanine + H2O = 2 D-alanine</text>
        <dbReference type="Rhea" id="RHEA:20661"/>
        <dbReference type="ChEBI" id="CHEBI:15377"/>
        <dbReference type="ChEBI" id="CHEBI:57416"/>
        <dbReference type="ChEBI" id="CHEBI:57822"/>
        <dbReference type="EC" id="3.4.13.22"/>
    </reaction>
</comment>
<dbReference type="Gene3D" id="2.30.30.40">
    <property type="entry name" value="SH3 Domains"/>
    <property type="match status" value="1"/>
</dbReference>
<keyword evidence="4" id="KW-0378">Hydrolase</keyword>
<keyword evidence="9" id="KW-0732">Signal</keyword>
<evidence type="ECO:0000259" key="10">
    <source>
        <dbReference type="Pfam" id="PF08239"/>
    </source>
</evidence>
<dbReference type="Gene3D" id="3.30.1380.10">
    <property type="match status" value="1"/>
</dbReference>
<dbReference type="GO" id="GO:0046872">
    <property type="term" value="F:metal ion binding"/>
    <property type="evidence" value="ECO:0007669"/>
    <property type="project" value="UniProtKB-KW"/>
</dbReference>
<dbReference type="AlphaFoldDB" id="A0A285UKV8"/>
<keyword evidence="6" id="KW-0224">Dipeptidase</keyword>
<keyword evidence="12" id="KW-1185">Reference proteome</keyword>
<dbReference type="OrthoDB" id="9801430at2"/>
<evidence type="ECO:0000313" key="12">
    <source>
        <dbReference type="Proteomes" id="UP000219252"/>
    </source>
</evidence>
<evidence type="ECO:0000256" key="1">
    <source>
        <dbReference type="ARBA" id="ARBA00001362"/>
    </source>
</evidence>
<keyword evidence="5" id="KW-0862">Zinc</keyword>
<dbReference type="GO" id="GO:0008237">
    <property type="term" value="F:metallopeptidase activity"/>
    <property type="evidence" value="ECO:0007669"/>
    <property type="project" value="UniProtKB-KW"/>
</dbReference>
<dbReference type="InterPro" id="IPR003646">
    <property type="entry name" value="SH3-like_bac-type"/>
</dbReference>
<organism evidence="11 12">
    <name type="scientific">Ureibacillus acetophenoni</name>
    <dbReference type="NCBI Taxonomy" id="614649"/>
    <lineage>
        <taxon>Bacteria</taxon>
        <taxon>Bacillati</taxon>
        <taxon>Bacillota</taxon>
        <taxon>Bacilli</taxon>
        <taxon>Bacillales</taxon>
        <taxon>Caryophanaceae</taxon>
        <taxon>Ureibacillus</taxon>
    </lineage>
</organism>
<evidence type="ECO:0000256" key="9">
    <source>
        <dbReference type="SAM" id="SignalP"/>
    </source>
</evidence>
<dbReference type="Pfam" id="PF08239">
    <property type="entry name" value="SH3_3"/>
    <property type="match status" value="1"/>
</dbReference>
<keyword evidence="3" id="KW-0479">Metal-binding</keyword>
<sequence>MTRLLRRKNAILFPLLLALISLVTACSNSTNVEDMEDSKSVSESPEDKIPTTVQIPPPTPEHYVGDLELPVIGATGFTSVQLELKEAASLESETVQLLDAGTAFEILQEDGDWWFIQNEKSTGWVLHKYCFINLPDVIPSIIYDNTNTYSAKYVSSGKSIPNITGEQLYQGKTFNKRLGKEEFIVPVLYSMSKKIHFAQQYALADGNSLLIYEGYRPFSAQQAIVNELTKLAAADFEVAAGISSSPWSIDWFIATNVSNHQVGYAIDVSLAKVHSKEVIVIGNYAVNEITDYTEYTMPTPIHELSLASATFEKPVTAVSATAWRGNQLADNMNEAAINLQTYNTKAGLTPLASEWWHFNDLDALNEVKDNSSDGGYVLTKVYSVVPPSKNN</sequence>
<name>A0A285UKV8_9BACL</name>
<dbReference type="GO" id="GO:0071555">
    <property type="term" value="P:cell wall organization"/>
    <property type="evidence" value="ECO:0007669"/>
    <property type="project" value="UniProtKB-KW"/>
</dbReference>
<dbReference type="Proteomes" id="UP000219252">
    <property type="component" value="Unassembled WGS sequence"/>
</dbReference>
<protein>
    <submittedName>
        <fullName evidence="11">D-alanyl-D-alanine dipeptidase</fullName>
    </submittedName>
</protein>
<dbReference type="PANTHER" id="PTHR43126">
    <property type="entry name" value="D-ALANYL-D-ALANINE DIPEPTIDASE"/>
    <property type="match status" value="1"/>
</dbReference>